<keyword evidence="1" id="KW-0472">Membrane</keyword>
<dbReference type="Proteomes" id="UP000327424">
    <property type="component" value="Chromosome"/>
</dbReference>
<dbReference type="PANTHER" id="PTHR22550:SF18">
    <property type="entry name" value="VWFA DOMAIN-CONTAINING PROTEIN"/>
    <property type="match status" value="1"/>
</dbReference>
<dbReference type="Gene3D" id="3.40.50.410">
    <property type="entry name" value="von Willebrand factor, type A domain"/>
    <property type="match status" value="1"/>
</dbReference>
<organism evidence="3 4">
    <name type="scientific">Moritella marina ATCC 15381</name>
    <dbReference type="NCBI Taxonomy" id="1202962"/>
    <lineage>
        <taxon>Bacteria</taxon>
        <taxon>Pseudomonadati</taxon>
        <taxon>Pseudomonadota</taxon>
        <taxon>Gammaproteobacteria</taxon>
        <taxon>Alteromonadales</taxon>
        <taxon>Moritellaceae</taxon>
        <taxon>Moritella</taxon>
    </lineage>
</organism>
<dbReference type="RefSeq" id="WP_019441410.1">
    <property type="nucleotide sequence ID" value="NZ_ALOE01000017.1"/>
</dbReference>
<dbReference type="Pfam" id="PF13519">
    <property type="entry name" value="VWA_2"/>
    <property type="match status" value="1"/>
</dbReference>
<evidence type="ECO:0000256" key="1">
    <source>
        <dbReference type="SAM" id="Phobius"/>
    </source>
</evidence>
<evidence type="ECO:0000313" key="4">
    <source>
        <dbReference type="Proteomes" id="UP000327424"/>
    </source>
</evidence>
<dbReference type="InterPro" id="IPR050768">
    <property type="entry name" value="UPF0353/GerABKA_families"/>
</dbReference>
<sequence length="370" mass="40843">MFTISMIEFSYPWLFLLLPLPWFIQRFSPAYKIKQSALQVPFFSQLVRLSGEQPNTGAVKLEPKIWQRMALSLVWLFLVVAMAKPMWLGEPQIRSQFGRDLMVVVDLSGSMDSRDFSVPGSDSISRLTAVKNVLVEFSQQRSGDRLGLILFGDAAYLQAPFTADHQAWLGLLNESEVAMAGQSTHLGDALGLAIKVMTDEVIKAPIAKENSNASADKSTAEKSTADKQKVVIVLTDGNDTDSLVPPLEAAKIAASRGIKIHMIAIGDPRTFGEQALDMVVIDGVAEITGGQAFQAISSVELNRVYAEISKLEPSQFASFSYQPKVSVHYASIALSIGIYFIIYSLVIWRSYYLSKQPSKRDLLLNKRGED</sequence>
<dbReference type="EMBL" id="CP044399">
    <property type="protein sequence ID" value="QFI40017.1"/>
    <property type="molecule type" value="Genomic_DNA"/>
</dbReference>
<protein>
    <submittedName>
        <fullName evidence="3">VWA domain-containing protein</fullName>
    </submittedName>
</protein>
<dbReference type="AlphaFoldDB" id="A0A5J6WPW9"/>
<keyword evidence="1" id="KW-1133">Transmembrane helix</keyword>
<reference evidence="3 4" key="1">
    <citation type="submission" date="2019-09" db="EMBL/GenBank/DDBJ databases">
        <title>Hybrid Assembly of the complete Genome of the Deep-Sea Bacterium Moritella marina from long Nanopore and Illumina reads.</title>
        <authorList>
            <person name="Magin S."/>
            <person name="Georgoulis A."/>
            <person name="Papadimitriou K."/>
            <person name="Iliakis G."/>
            <person name="Vorgias C.E."/>
        </authorList>
    </citation>
    <scope>NUCLEOTIDE SEQUENCE [LARGE SCALE GENOMIC DNA]</scope>
    <source>
        <strain evidence="3 4">MP-1</strain>
    </source>
</reference>
<dbReference type="PROSITE" id="PS50234">
    <property type="entry name" value="VWFA"/>
    <property type="match status" value="1"/>
</dbReference>
<feature type="domain" description="VWFA" evidence="2">
    <location>
        <begin position="100"/>
        <end position="308"/>
    </location>
</feature>
<keyword evidence="4" id="KW-1185">Reference proteome</keyword>
<accession>A0A5J6WPW9</accession>
<dbReference type="KEGG" id="mmaa:FR932_20440"/>
<dbReference type="PANTHER" id="PTHR22550">
    <property type="entry name" value="SPORE GERMINATION PROTEIN"/>
    <property type="match status" value="1"/>
</dbReference>
<gene>
    <name evidence="3" type="ORF">FR932_20440</name>
</gene>
<proteinExistence type="predicted"/>
<feature type="transmembrane region" description="Helical" evidence="1">
    <location>
        <begin position="327"/>
        <end position="348"/>
    </location>
</feature>
<keyword evidence="1" id="KW-0812">Transmembrane</keyword>
<evidence type="ECO:0000259" key="2">
    <source>
        <dbReference type="PROSITE" id="PS50234"/>
    </source>
</evidence>
<dbReference type="SUPFAM" id="SSF53300">
    <property type="entry name" value="vWA-like"/>
    <property type="match status" value="1"/>
</dbReference>
<dbReference type="OrthoDB" id="6206554at2"/>
<evidence type="ECO:0000313" key="3">
    <source>
        <dbReference type="EMBL" id="QFI40017.1"/>
    </source>
</evidence>
<dbReference type="SMART" id="SM00327">
    <property type="entry name" value="VWA"/>
    <property type="match status" value="1"/>
</dbReference>
<dbReference type="InterPro" id="IPR002035">
    <property type="entry name" value="VWF_A"/>
</dbReference>
<name>A0A5J6WPW9_MORMI</name>
<dbReference type="InterPro" id="IPR036465">
    <property type="entry name" value="vWFA_dom_sf"/>
</dbReference>